<organism evidence="5 6">
    <name type="scientific">Legionella dresdenensis</name>
    <dbReference type="NCBI Taxonomy" id="450200"/>
    <lineage>
        <taxon>Bacteria</taxon>
        <taxon>Pseudomonadati</taxon>
        <taxon>Pseudomonadota</taxon>
        <taxon>Gammaproteobacteria</taxon>
        <taxon>Legionellales</taxon>
        <taxon>Legionellaceae</taxon>
        <taxon>Legionella</taxon>
    </lineage>
</organism>
<evidence type="ECO:0000256" key="2">
    <source>
        <dbReference type="ARBA" id="ARBA00022704"/>
    </source>
</evidence>
<keyword evidence="3" id="KW-0732">Signal</keyword>
<keyword evidence="6" id="KW-1185">Reference proteome</keyword>
<evidence type="ECO:0000256" key="1">
    <source>
        <dbReference type="ARBA" id="ARBA00022690"/>
    </source>
</evidence>
<dbReference type="Proteomes" id="UP001595758">
    <property type="component" value="Unassembled WGS sequence"/>
</dbReference>
<feature type="chain" id="PRO_5046123836" evidence="3">
    <location>
        <begin position="20"/>
        <end position="127"/>
    </location>
</feature>
<evidence type="ECO:0000313" key="5">
    <source>
        <dbReference type="EMBL" id="MFC3909406.1"/>
    </source>
</evidence>
<keyword evidence="2" id="KW-0789">Thiol protease inhibitor</keyword>
<dbReference type="GO" id="GO:0030414">
    <property type="term" value="F:peptidase inhibitor activity"/>
    <property type="evidence" value="ECO:0007669"/>
    <property type="project" value="UniProtKB-KW"/>
</dbReference>
<evidence type="ECO:0000256" key="3">
    <source>
        <dbReference type="SAM" id="SignalP"/>
    </source>
</evidence>
<protein>
    <submittedName>
        <fullName evidence="5">Protease inhibitor I42 family protein</fullName>
    </submittedName>
</protein>
<dbReference type="Gene3D" id="2.60.40.2020">
    <property type="match status" value="1"/>
</dbReference>
<dbReference type="PANTHER" id="PTHR36530">
    <property type="entry name" value="INHIBITOR OF CYSTEINE PEPTIDASE"/>
    <property type="match status" value="1"/>
</dbReference>
<feature type="domain" description="Proteinase inhibitor I42 chagasin" evidence="4">
    <location>
        <begin position="29"/>
        <end position="116"/>
    </location>
</feature>
<dbReference type="RefSeq" id="WP_382343595.1">
    <property type="nucleotide sequence ID" value="NZ_JBHSAB010000023.1"/>
</dbReference>
<dbReference type="InterPro" id="IPR052781">
    <property type="entry name" value="Cys_protease_inhibitor_I42"/>
</dbReference>
<accession>A0ABV8CHB7</accession>
<dbReference type="InterPro" id="IPR018990">
    <property type="entry name" value="Prot_inh_I42_chagasin"/>
</dbReference>
<feature type="signal peptide" evidence="3">
    <location>
        <begin position="1"/>
        <end position="19"/>
    </location>
</feature>
<comment type="caution">
    <text evidence="5">The sequence shown here is derived from an EMBL/GenBank/DDBJ whole genome shotgun (WGS) entry which is preliminary data.</text>
</comment>
<gene>
    <name evidence="5" type="ORF">ACFORL_10015</name>
</gene>
<reference evidence="6" key="1">
    <citation type="journal article" date="2019" name="Int. J. Syst. Evol. Microbiol.">
        <title>The Global Catalogue of Microorganisms (GCM) 10K type strain sequencing project: providing services to taxonomists for standard genome sequencing and annotation.</title>
        <authorList>
            <consortium name="The Broad Institute Genomics Platform"/>
            <consortium name="The Broad Institute Genome Sequencing Center for Infectious Disease"/>
            <person name="Wu L."/>
            <person name="Ma J."/>
        </authorList>
    </citation>
    <scope>NUCLEOTIDE SEQUENCE [LARGE SCALE GENOMIC DNA]</scope>
    <source>
        <strain evidence="6">CCUG 59858</strain>
    </source>
</reference>
<dbReference type="PANTHER" id="PTHR36530:SF1">
    <property type="entry name" value="AMOEBIASIN-1"/>
    <property type="match status" value="1"/>
</dbReference>
<dbReference type="SUPFAM" id="SSF141066">
    <property type="entry name" value="ICP-like"/>
    <property type="match status" value="1"/>
</dbReference>
<dbReference type="Pfam" id="PF09394">
    <property type="entry name" value="Inhibitor_I42"/>
    <property type="match status" value="1"/>
</dbReference>
<evidence type="ECO:0000313" key="6">
    <source>
        <dbReference type="Proteomes" id="UP001595758"/>
    </source>
</evidence>
<proteinExistence type="predicted"/>
<name>A0ABV8CHB7_9GAMM</name>
<keyword evidence="1 5" id="KW-0646">Protease inhibitor</keyword>
<dbReference type="InterPro" id="IPR036331">
    <property type="entry name" value="Chagasin-like_sf"/>
</dbReference>
<dbReference type="EMBL" id="JBHSAB010000023">
    <property type="protein sequence ID" value="MFC3909406.1"/>
    <property type="molecule type" value="Genomic_DNA"/>
</dbReference>
<evidence type="ECO:0000259" key="4">
    <source>
        <dbReference type="Pfam" id="PF09394"/>
    </source>
</evidence>
<sequence>MMKAIITFFLIMLTGSAAADSMIIQLNSTDSSFEVTLPANPSTGYRWSVKSYDQELLRLVSSKYVAAQPQLIGSGGNMIYEFELLNGVAVPKLTSLVFSYARPWEREQETIQTVTVMFKTHSITPTE</sequence>